<evidence type="ECO:0000313" key="2">
    <source>
        <dbReference type="Proteomes" id="UP000520814"/>
    </source>
</evidence>
<comment type="caution">
    <text evidence="1">The sequence shown here is derived from an EMBL/GenBank/DDBJ whole genome shotgun (WGS) entry which is preliminary data.</text>
</comment>
<sequence>MDPSFLQPQRANAALFIPKPTLTVGLRHQQTASAELAGLDRRASVNRTTLDAVWLKPGLKQTQNLTLRVDRSTFDFARAANPFEDATQVRLGATFLTPRSKTRSRVVGLSVDSSASARGDFSRGIAGGVILGERHVARPGLTWTYGVALRSQVADTDFLVIPAIGLDWQARQDLRVLFQGQELRATKTLSRTWSLASVTSFDVRRAWRLSDQAAVRDGVVRETSFTSGFEAGYTHRNTTAALILGWQFGRQFQLDDRSGRGVQTIDAGSALTLGLRLSRRL</sequence>
<protein>
    <submittedName>
        <fullName evidence="1">Uncharacterized protein</fullName>
    </submittedName>
</protein>
<dbReference type="Proteomes" id="UP000520814">
    <property type="component" value="Unassembled WGS sequence"/>
</dbReference>
<gene>
    <name evidence="1" type="ORF">HNQ39_004745</name>
</gene>
<name>A0A7W9SV38_ARMRO</name>
<evidence type="ECO:0000313" key="1">
    <source>
        <dbReference type="EMBL" id="MBB6052913.1"/>
    </source>
</evidence>
<keyword evidence="2" id="KW-1185">Reference proteome</keyword>
<dbReference type="RefSeq" id="WP_184202699.1">
    <property type="nucleotide sequence ID" value="NZ_JACHGW010000005.1"/>
</dbReference>
<accession>A0A7W9SV38</accession>
<proteinExistence type="predicted"/>
<dbReference type="EMBL" id="JACHGW010000005">
    <property type="protein sequence ID" value="MBB6052913.1"/>
    <property type="molecule type" value="Genomic_DNA"/>
</dbReference>
<dbReference type="AlphaFoldDB" id="A0A7W9SV38"/>
<organism evidence="1 2">
    <name type="scientific">Armatimonas rosea</name>
    <dbReference type="NCBI Taxonomy" id="685828"/>
    <lineage>
        <taxon>Bacteria</taxon>
        <taxon>Bacillati</taxon>
        <taxon>Armatimonadota</taxon>
        <taxon>Armatimonadia</taxon>
        <taxon>Armatimonadales</taxon>
        <taxon>Armatimonadaceae</taxon>
        <taxon>Armatimonas</taxon>
    </lineage>
</organism>
<reference evidence="1 2" key="1">
    <citation type="submission" date="2020-08" db="EMBL/GenBank/DDBJ databases">
        <title>Genomic Encyclopedia of Type Strains, Phase IV (KMG-IV): sequencing the most valuable type-strain genomes for metagenomic binning, comparative biology and taxonomic classification.</title>
        <authorList>
            <person name="Goeker M."/>
        </authorList>
    </citation>
    <scope>NUCLEOTIDE SEQUENCE [LARGE SCALE GENOMIC DNA]</scope>
    <source>
        <strain evidence="1 2">DSM 23562</strain>
    </source>
</reference>